<accession>A0AA96WZH7</accession>
<proteinExistence type="predicted"/>
<dbReference type="AlphaFoldDB" id="A0AA96WZH7"/>
<protein>
    <submittedName>
        <fullName evidence="2">Uncharacterized protein</fullName>
    </submittedName>
</protein>
<dbReference type="RefSeq" id="WP_316436402.1">
    <property type="nucleotide sequence ID" value="NZ_CP053587.1"/>
</dbReference>
<organism evidence="2">
    <name type="scientific">Leptolyngbya sp. NK1-12</name>
    <dbReference type="NCBI Taxonomy" id="2547451"/>
    <lineage>
        <taxon>Bacteria</taxon>
        <taxon>Bacillati</taxon>
        <taxon>Cyanobacteriota</taxon>
        <taxon>Cyanophyceae</taxon>
        <taxon>Leptolyngbyales</taxon>
        <taxon>Leptolyngbyaceae</taxon>
        <taxon>Leptolyngbya group</taxon>
        <taxon>Leptolyngbya</taxon>
    </lineage>
</organism>
<dbReference type="EMBL" id="CP053587">
    <property type="protein sequence ID" value="WNZ27882.1"/>
    <property type="molecule type" value="Genomic_DNA"/>
</dbReference>
<sequence length="103" mass="12026">MNHSESNYKLIQKFVSIFFNNEFYVDAIKNARNSIANHAKSQADWLKISSIIQNRQLEPGQPLNLVNNDANQVIDENSDEEAYVWLDKMVYNVERTDGKIEEY</sequence>
<reference evidence="2" key="1">
    <citation type="submission" date="2020-05" db="EMBL/GenBank/DDBJ databases">
        <authorList>
            <person name="Zhu T."/>
            <person name="Keshari N."/>
            <person name="Lu X."/>
        </authorList>
    </citation>
    <scope>NUCLEOTIDE SEQUENCE</scope>
    <source>
        <strain evidence="2">NK1-12</strain>
    </source>
</reference>
<gene>
    <name evidence="1" type="ORF">HJG54_28680</name>
    <name evidence="2" type="ORF">HJG54_34220</name>
</gene>
<dbReference type="EMBL" id="CP053587">
    <property type="protein sequence ID" value="WNZ26905.1"/>
    <property type="molecule type" value="Genomic_DNA"/>
</dbReference>
<evidence type="ECO:0000313" key="1">
    <source>
        <dbReference type="EMBL" id="WNZ26905.1"/>
    </source>
</evidence>
<evidence type="ECO:0000313" key="2">
    <source>
        <dbReference type="EMBL" id="WNZ27882.1"/>
    </source>
</evidence>
<name>A0AA96WZH7_9CYAN</name>